<dbReference type="PROSITE" id="PS51012">
    <property type="entry name" value="ABC_TM2"/>
    <property type="match status" value="1"/>
</dbReference>
<keyword evidence="8 11" id="KW-1133">Transmembrane helix</keyword>
<sequence>MLPPDSIVSYLFPWRQTWLLRQFVQRQVEARYRGSLLGIGWTFINPLLQITVYTFVFRYVFRMNWVGSTGSVDFGLRLFAGMVVFGLFSECVLRAPSLILEQPNLVKKVRFPTEILSWVSLIAALFQALLALALLMCVCLAMGIPLAPAWLALPLIWLPLLPLLLGLGWLLSAVGVYLRDLGQVLGLAVALLQFLSPVFYPISALPERVRGFAYLNPLALIIEQSRAAIFSGQWPDMGPWLVEMGACILLAIFGASVFRRLRSGFADVV</sequence>
<dbReference type="Proteomes" id="UP000199169">
    <property type="component" value="Unassembled WGS sequence"/>
</dbReference>
<evidence type="ECO:0000256" key="7">
    <source>
        <dbReference type="ARBA" id="ARBA00022903"/>
    </source>
</evidence>
<feature type="domain" description="ABC transmembrane type-2" evidence="12">
    <location>
        <begin position="37"/>
        <end position="261"/>
    </location>
</feature>
<dbReference type="InterPro" id="IPR013525">
    <property type="entry name" value="ABC2_TM"/>
</dbReference>
<feature type="transmembrane region" description="Helical" evidence="11">
    <location>
        <begin position="76"/>
        <end position="95"/>
    </location>
</feature>
<evidence type="ECO:0000256" key="1">
    <source>
        <dbReference type="ARBA" id="ARBA00004651"/>
    </source>
</evidence>
<evidence type="ECO:0000259" key="12">
    <source>
        <dbReference type="PROSITE" id="PS51012"/>
    </source>
</evidence>
<feature type="transmembrane region" description="Helical" evidence="11">
    <location>
        <begin position="240"/>
        <end position="258"/>
    </location>
</feature>
<comment type="subcellular location">
    <subcellularLocation>
        <location evidence="11">Cell inner membrane</location>
        <topology evidence="11">Multi-pass membrane protein</topology>
    </subcellularLocation>
    <subcellularLocation>
        <location evidence="1">Cell membrane</location>
        <topology evidence="1">Multi-pass membrane protein</topology>
    </subcellularLocation>
</comment>
<keyword evidence="6 11" id="KW-0812">Transmembrane</keyword>
<feature type="transmembrane region" description="Helical" evidence="11">
    <location>
        <begin position="115"/>
        <end position="144"/>
    </location>
</feature>
<feature type="transmembrane region" description="Helical" evidence="11">
    <location>
        <begin position="156"/>
        <end position="177"/>
    </location>
</feature>
<dbReference type="GO" id="GO:0015920">
    <property type="term" value="P:lipopolysaccharide transport"/>
    <property type="evidence" value="ECO:0007669"/>
    <property type="project" value="TreeGrafter"/>
</dbReference>
<evidence type="ECO:0000256" key="5">
    <source>
        <dbReference type="ARBA" id="ARBA00022597"/>
    </source>
</evidence>
<dbReference type="InterPro" id="IPR000412">
    <property type="entry name" value="ABC_2_transport"/>
</dbReference>
<dbReference type="PANTHER" id="PTHR30413">
    <property type="entry name" value="INNER MEMBRANE TRANSPORT PERMEASE"/>
    <property type="match status" value="1"/>
</dbReference>
<keyword evidence="5" id="KW-0762">Sugar transport</keyword>
<keyword evidence="9" id="KW-0625">Polysaccharide transport</keyword>
<evidence type="ECO:0000313" key="13">
    <source>
        <dbReference type="EMBL" id="SBT07093.1"/>
    </source>
</evidence>
<evidence type="ECO:0000256" key="2">
    <source>
        <dbReference type="ARBA" id="ARBA00007783"/>
    </source>
</evidence>
<dbReference type="GO" id="GO:0015774">
    <property type="term" value="P:polysaccharide transport"/>
    <property type="evidence" value="ECO:0007669"/>
    <property type="project" value="UniProtKB-KW"/>
</dbReference>
<reference evidence="13 14" key="1">
    <citation type="submission" date="2016-06" db="EMBL/GenBank/DDBJ databases">
        <authorList>
            <person name="Kjaerup R.B."/>
            <person name="Dalgaard T.S."/>
            <person name="Juul-Madsen H.R."/>
        </authorList>
    </citation>
    <scope>NUCLEOTIDE SEQUENCE [LARGE SCALE GENOMIC DNA]</scope>
    <source>
        <strain evidence="13">3</strain>
    </source>
</reference>
<feature type="transmembrane region" description="Helical" evidence="11">
    <location>
        <begin position="36"/>
        <end position="56"/>
    </location>
</feature>
<evidence type="ECO:0000256" key="4">
    <source>
        <dbReference type="ARBA" id="ARBA00022475"/>
    </source>
</evidence>
<evidence type="ECO:0000313" key="14">
    <source>
        <dbReference type="Proteomes" id="UP000199169"/>
    </source>
</evidence>
<organism evidence="13 14">
    <name type="scientific">Candidatus Accumulibacter aalborgensis</name>
    <dbReference type="NCBI Taxonomy" id="1860102"/>
    <lineage>
        <taxon>Bacteria</taxon>
        <taxon>Pseudomonadati</taxon>
        <taxon>Pseudomonadota</taxon>
        <taxon>Betaproteobacteria</taxon>
        <taxon>Candidatus Accumulibacter</taxon>
    </lineage>
</organism>
<proteinExistence type="inferred from homology"/>
<feature type="transmembrane region" description="Helical" evidence="11">
    <location>
        <begin position="184"/>
        <end position="202"/>
    </location>
</feature>
<evidence type="ECO:0000256" key="3">
    <source>
        <dbReference type="ARBA" id="ARBA00022448"/>
    </source>
</evidence>
<dbReference type="PANTHER" id="PTHR30413:SF10">
    <property type="entry name" value="CAPSULE POLYSACCHARIDE EXPORT INNER-MEMBRANE PROTEIN CTRC"/>
    <property type="match status" value="1"/>
</dbReference>
<keyword evidence="7" id="KW-0972">Capsule biogenesis/degradation</keyword>
<dbReference type="AlphaFoldDB" id="A0A1A8XT21"/>
<keyword evidence="4 11" id="KW-1003">Cell membrane</keyword>
<evidence type="ECO:0000256" key="8">
    <source>
        <dbReference type="ARBA" id="ARBA00022989"/>
    </source>
</evidence>
<evidence type="ECO:0000256" key="6">
    <source>
        <dbReference type="ARBA" id="ARBA00022692"/>
    </source>
</evidence>
<dbReference type="EMBL" id="FLQX01000116">
    <property type="protein sequence ID" value="SBT07093.1"/>
    <property type="molecule type" value="Genomic_DNA"/>
</dbReference>
<dbReference type="GO" id="GO:0140359">
    <property type="term" value="F:ABC-type transporter activity"/>
    <property type="evidence" value="ECO:0007669"/>
    <property type="project" value="InterPro"/>
</dbReference>
<dbReference type="InterPro" id="IPR047817">
    <property type="entry name" value="ABC2_TM_bact-type"/>
</dbReference>
<name>A0A1A8XT21_9PROT</name>
<dbReference type="STRING" id="1860102.ACCAA_40044"/>
<accession>A0A1A8XT21</accession>
<comment type="similarity">
    <text evidence="2 11">Belongs to the ABC-2 integral membrane protein family.</text>
</comment>
<dbReference type="RefSeq" id="WP_186407515.1">
    <property type="nucleotide sequence ID" value="NZ_FLQX01000116.1"/>
</dbReference>
<keyword evidence="3 11" id="KW-0813">Transport</keyword>
<dbReference type="PRINTS" id="PR00164">
    <property type="entry name" value="ABC2TRNSPORT"/>
</dbReference>
<evidence type="ECO:0000256" key="11">
    <source>
        <dbReference type="RuleBase" id="RU361157"/>
    </source>
</evidence>
<evidence type="ECO:0000256" key="9">
    <source>
        <dbReference type="ARBA" id="ARBA00023047"/>
    </source>
</evidence>
<dbReference type="GO" id="GO:0043190">
    <property type="term" value="C:ATP-binding cassette (ABC) transporter complex"/>
    <property type="evidence" value="ECO:0007669"/>
    <property type="project" value="InterPro"/>
</dbReference>
<evidence type="ECO:0000256" key="10">
    <source>
        <dbReference type="ARBA" id="ARBA00023136"/>
    </source>
</evidence>
<keyword evidence="14" id="KW-1185">Reference proteome</keyword>
<protein>
    <recommendedName>
        <fullName evidence="11">Transport permease protein</fullName>
    </recommendedName>
</protein>
<dbReference type="Pfam" id="PF01061">
    <property type="entry name" value="ABC2_membrane"/>
    <property type="match status" value="1"/>
</dbReference>
<keyword evidence="10 11" id="KW-0472">Membrane</keyword>
<gene>
    <name evidence="13" type="ORF">ACCAA_40044</name>
</gene>